<comment type="pathway">
    <text evidence="1 6">Cell wall biogenesis; peptidoglycan biosynthesis.</text>
</comment>
<keyword evidence="7" id="KW-1133">Transmembrane helix</keyword>
<dbReference type="PANTHER" id="PTHR30582:SF2">
    <property type="entry name" value="L,D-TRANSPEPTIDASE YCIB-RELATED"/>
    <property type="match status" value="1"/>
</dbReference>
<dbReference type="HOGENOM" id="CLU_029999_0_0_11"/>
<dbReference type="PATRIC" id="fig|518635.17.peg.1335"/>
<dbReference type="PROSITE" id="PS52029">
    <property type="entry name" value="LD_TPASE"/>
    <property type="match status" value="1"/>
</dbReference>
<keyword evidence="7" id="KW-0472">Membrane</keyword>
<dbReference type="GO" id="GO:0016740">
    <property type="term" value="F:transferase activity"/>
    <property type="evidence" value="ECO:0007669"/>
    <property type="project" value="UniProtKB-KW"/>
</dbReference>
<evidence type="ECO:0000256" key="1">
    <source>
        <dbReference type="ARBA" id="ARBA00004752"/>
    </source>
</evidence>
<evidence type="ECO:0000256" key="5">
    <source>
        <dbReference type="ARBA" id="ARBA00023316"/>
    </source>
</evidence>
<keyword evidence="3 6" id="KW-0133">Cell shape</keyword>
<dbReference type="InterPro" id="IPR005490">
    <property type="entry name" value="LD_TPept_cat_dom"/>
</dbReference>
<protein>
    <submittedName>
        <fullName evidence="9">ErfK/YbiS/YcfS/YnhG</fullName>
    </submittedName>
</protein>
<feature type="transmembrane region" description="Helical" evidence="7">
    <location>
        <begin position="70"/>
        <end position="94"/>
    </location>
</feature>
<dbReference type="AlphaFoldDB" id="C4FGH9"/>
<feature type="active site" description="Nucleophile" evidence="6">
    <location>
        <position position="512"/>
    </location>
</feature>
<dbReference type="EMBL" id="ABYS02000010">
    <property type="protein sequence ID" value="EEP20522.1"/>
    <property type="molecule type" value="Genomic_DNA"/>
</dbReference>
<name>C4FGH9_9BIFI</name>
<dbReference type="PANTHER" id="PTHR30582">
    <property type="entry name" value="L,D-TRANSPEPTIDASE"/>
    <property type="match status" value="1"/>
</dbReference>
<dbReference type="KEGG" id="bang:BBAG_1265"/>
<evidence type="ECO:0000259" key="8">
    <source>
        <dbReference type="PROSITE" id="PS52029"/>
    </source>
</evidence>
<organism evidence="9 10">
    <name type="scientific">Bifidobacterium angulatum DSM 20098 = JCM 7096</name>
    <dbReference type="NCBI Taxonomy" id="518635"/>
    <lineage>
        <taxon>Bacteria</taxon>
        <taxon>Bacillati</taxon>
        <taxon>Actinomycetota</taxon>
        <taxon>Actinomycetes</taxon>
        <taxon>Bifidobacteriales</taxon>
        <taxon>Bifidobacteriaceae</taxon>
        <taxon>Bifidobacterium</taxon>
    </lineage>
</organism>
<dbReference type="GO" id="GO:0005576">
    <property type="term" value="C:extracellular region"/>
    <property type="evidence" value="ECO:0007669"/>
    <property type="project" value="TreeGrafter"/>
</dbReference>
<dbReference type="Pfam" id="PF03734">
    <property type="entry name" value="YkuD"/>
    <property type="match status" value="1"/>
</dbReference>
<dbReference type="GO" id="GO:0071555">
    <property type="term" value="P:cell wall organization"/>
    <property type="evidence" value="ECO:0007669"/>
    <property type="project" value="UniProtKB-UniRule"/>
</dbReference>
<dbReference type="eggNOG" id="COG1376">
    <property type="taxonomic scope" value="Bacteria"/>
</dbReference>
<evidence type="ECO:0000256" key="2">
    <source>
        <dbReference type="ARBA" id="ARBA00022679"/>
    </source>
</evidence>
<evidence type="ECO:0000313" key="10">
    <source>
        <dbReference type="Proteomes" id="UP000006408"/>
    </source>
</evidence>
<reference evidence="9" key="1">
    <citation type="submission" date="2009-04" db="EMBL/GenBank/DDBJ databases">
        <authorList>
            <person name="Weinstock G."/>
            <person name="Sodergren E."/>
            <person name="Clifton S."/>
            <person name="Fulton L."/>
            <person name="Fulton B."/>
            <person name="Courtney L."/>
            <person name="Fronick C."/>
            <person name="Harrison M."/>
            <person name="Strong C."/>
            <person name="Farmer C."/>
            <person name="Delahaunty K."/>
            <person name="Markovic C."/>
            <person name="Hall O."/>
            <person name="Minx P."/>
            <person name="Tomlinson C."/>
            <person name="Mitreva M."/>
            <person name="Nelson J."/>
            <person name="Hou S."/>
            <person name="Wollam A."/>
            <person name="Pepin K.H."/>
            <person name="Johnson M."/>
            <person name="Bhonagiri V."/>
            <person name="Nash W.E."/>
            <person name="Warren W."/>
            <person name="Chinwalla A."/>
            <person name="Mardis E.R."/>
            <person name="Wilson R.K."/>
        </authorList>
    </citation>
    <scope>NUCLEOTIDE SEQUENCE [LARGE SCALE GENOMIC DNA]</scope>
    <source>
        <strain evidence="9">DSM 20098</strain>
    </source>
</reference>
<dbReference type="GeneID" id="42865585"/>
<dbReference type="Gene3D" id="2.40.440.10">
    <property type="entry name" value="L,D-transpeptidase catalytic domain-like"/>
    <property type="match status" value="1"/>
</dbReference>
<evidence type="ECO:0000256" key="6">
    <source>
        <dbReference type="PROSITE-ProRule" id="PRU01373"/>
    </source>
</evidence>
<dbReference type="UniPathway" id="UPA00219"/>
<dbReference type="GO" id="GO:0008360">
    <property type="term" value="P:regulation of cell shape"/>
    <property type="evidence" value="ECO:0007669"/>
    <property type="project" value="UniProtKB-UniRule"/>
</dbReference>
<keyword evidence="7" id="KW-0812">Transmembrane</keyword>
<dbReference type="RefSeq" id="WP_003827156.1">
    <property type="nucleotide sequence ID" value="NZ_AP012322.1"/>
</dbReference>
<evidence type="ECO:0000256" key="4">
    <source>
        <dbReference type="ARBA" id="ARBA00022984"/>
    </source>
</evidence>
<sequence length="545" mass="58657">MMSKNTEQLHLQDLADTTVINPVDANGARGLEGLGAFPPAGGDGFAGFTADGGDGGNMPLEAKKSHKGPIIVLVSIAVILVALIAVFFTMRWHYADRVAPGVSFGSVKVTGQTRGDLTATVNKAVKDSSIVVKGDNDRQISATLKDLGVSVDVKKTVDDLLAAKKSENLLQDIARVNPFSHESVKLAAKVNTYEMSRFLSDKLISDDERAVASSISYDANAQAFVVTEGRDGDTPDIQPVDAAVEQAIKNPGNSATVEITNKQIDMPITTEEAQKTADEANQRLTNKIVLTNGDAKQFELPVDEVAKWIKANGDPSKGQITLDYDAVAIKTYLAAVLPQQLNQELVPQEDIVDDNNKVILEAAVKGVNGLTVKNTDNTAAQVVSALNAGNGATLQVESDVKKFDIKQKKSEWRIVVDKSSQTATVYQNSQAVKTFPVCTGSNKHETDSGTFTIYLRYDVQDMRGLNDDHTTYFSPGVKWVSYFNGGEGFHTASWNNYGIAHGDPVNYGSHGCVNMYEADSKWIYDHCPQGTIVQVVGSQPSGAVR</sequence>
<dbReference type="GO" id="GO:0018104">
    <property type="term" value="P:peptidoglycan-protein cross-linking"/>
    <property type="evidence" value="ECO:0007669"/>
    <property type="project" value="TreeGrafter"/>
</dbReference>
<accession>C4FGH9</accession>
<evidence type="ECO:0000313" key="9">
    <source>
        <dbReference type="EMBL" id="EEP20522.1"/>
    </source>
</evidence>
<evidence type="ECO:0000256" key="3">
    <source>
        <dbReference type="ARBA" id="ARBA00022960"/>
    </source>
</evidence>
<keyword evidence="2" id="KW-0808">Transferase</keyword>
<keyword evidence="4 6" id="KW-0573">Peptidoglycan synthesis</keyword>
<proteinExistence type="predicted"/>
<comment type="caution">
    <text evidence="9">The sequence shown here is derived from an EMBL/GenBank/DDBJ whole genome shotgun (WGS) entry which is preliminary data.</text>
</comment>
<evidence type="ECO:0000256" key="7">
    <source>
        <dbReference type="SAM" id="Phobius"/>
    </source>
</evidence>
<dbReference type="InterPro" id="IPR038063">
    <property type="entry name" value="Transpep_catalytic_dom"/>
</dbReference>
<feature type="active site" description="Proton donor/acceptor" evidence="6">
    <location>
        <position position="490"/>
    </location>
</feature>
<dbReference type="GO" id="GO:0071972">
    <property type="term" value="F:peptidoglycan L,D-transpeptidase activity"/>
    <property type="evidence" value="ECO:0007669"/>
    <property type="project" value="TreeGrafter"/>
</dbReference>
<dbReference type="CDD" id="cd16913">
    <property type="entry name" value="YkuD_like"/>
    <property type="match status" value="1"/>
</dbReference>
<dbReference type="Proteomes" id="UP000006408">
    <property type="component" value="Unassembled WGS sequence"/>
</dbReference>
<dbReference type="InterPro" id="IPR050979">
    <property type="entry name" value="LD-transpeptidase"/>
</dbReference>
<feature type="domain" description="L,D-TPase catalytic" evidence="8">
    <location>
        <begin position="412"/>
        <end position="536"/>
    </location>
</feature>
<keyword evidence="5 6" id="KW-0961">Cell wall biogenesis/degradation</keyword>
<dbReference type="SUPFAM" id="SSF141523">
    <property type="entry name" value="L,D-transpeptidase catalytic domain-like"/>
    <property type="match status" value="1"/>
</dbReference>
<keyword evidence="10" id="KW-1185">Reference proteome</keyword>
<dbReference type="STRING" id="1683.Bang102_000375"/>
<gene>
    <name evidence="9" type="ORF">BIFANG_03449</name>
</gene>